<evidence type="ECO:0000313" key="8">
    <source>
        <dbReference type="Proteomes" id="UP000051017"/>
    </source>
</evidence>
<dbReference type="InterPro" id="IPR007085">
    <property type="entry name" value="DNA/pantothenate-metab_flavo_C"/>
</dbReference>
<dbReference type="InterPro" id="IPR035929">
    <property type="entry name" value="CoaB-like_sf"/>
</dbReference>
<sequence length="406" mass="42262">MNLLSGKHIVLGVCGGIAAYKSVELCRLLVDAGAHVAPIMTSDAEHFIGKVTLSALASEPVHTTLWDDADPIPHTRLAQRADLIVVAPTTARVLGAYAAGISSDLLTATLIATRAPVLVCPAMHTEMWEHPAVQENIATLRRRGVNVLDPESGRLAGGDIGAGRLADPQRIFEEIVQLLTPGDLYGTHVVVTAGGTREPIDAVRVIANRSSGKQGYAIATEANARGAKVTLISTVDLVVPFGVTLIAVETAQQMQDAVNLSAQQADVVVMAAAVADMRPVVTSTSKMKKNPATGVIDGLESIALEATPDILAGLGALKRPGQVLVGFAAETENLVANAQAKLQRKNVDLIVANNVADAGVGFGHETNAVTLVSSGTEPVVVGLTDKRSIAKSVMDAVVLIRSHSTH</sequence>
<feature type="binding site" evidence="3">
    <location>
        <begin position="308"/>
        <end position="311"/>
    </location>
    <ligand>
        <name>CTP</name>
        <dbReference type="ChEBI" id="CHEBI:37563"/>
    </ligand>
</feature>
<comment type="function">
    <text evidence="4">Catalyzes two steps in the biosynthesis of coenzyme A. In the first step cysteine is conjugated to 4'-phosphopantothenate to form 4-phosphopantothenoylcysteine, in the latter compound is decarboxylated to form 4'-phosphopantotheine.</text>
</comment>
<feature type="domain" description="Flavoprotein" evidence="5">
    <location>
        <begin position="7"/>
        <end position="178"/>
    </location>
</feature>
<evidence type="ECO:0000313" key="7">
    <source>
        <dbReference type="EMBL" id="KRO49180.1"/>
    </source>
</evidence>
<keyword evidence="1 3" id="KW-0210">Decarboxylase</keyword>
<keyword evidence="2 3" id="KW-0456">Lyase</keyword>
<dbReference type="Pfam" id="PF04127">
    <property type="entry name" value="DFP"/>
    <property type="match status" value="1"/>
</dbReference>
<comment type="function">
    <text evidence="3">Catalyzes two sequential steps in the biosynthesis of coenzyme A. In the first step cysteine is conjugated to 4'-phosphopantothenate to form 4-phosphopantothenoylcysteine. In the second step the latter compound is decarboxylated to form 4'-phosphopantotheine.</text>
</comment>
<comment type="cofactor">
    <cofactor evidence="3">
        <name>FMN</name>
        <dbReference type="ChEBI" id="CHEBI:58210"/>
    </cofactor>
    <text evidence="3">Binds 1 FMN per subunit.</text>
</comment>
<dbReference type="InterPro" id="IPR005252">
    <property type="entry name" value="CoaBC"/>
</dbReference>
<keyword evidence="3 4" id="KW-0436">Ligase</keyword>
<dbReference type="Gene3D" id="3.40.50.1950">
    <property type="entry name" value="Flavin prenyltransferase-like"/>
    <property type="match status" value="1"/>
</dbReference>
<gene>
    <name evidence="3" type="primary">coaBC</name>
    <name evidence="7" type="ORF">ABR75_08930</name>
</gene>
<feature type="binding site" evidence="3">
    <location>
        <position position="341"/>
    </location>
    <ligand>
        <name>CTP</name>
        <dbReference type="ChEBI" id="CHEBI:37563"/>
    </ligand>
</feature>
<comment type="catalytic activity">
    <reaction evidence="3 4">
        <text>(R)-4'-phosphopantothenate + L-cysteine + CTP = N-[(R)-4-phosphopantothenoyl]-L-cysteine + CMP + diphosphate + H(+)</text>
        <dbReference type="Rhea" id="RHEA:19397"/>
        <dbReference type="ChEBI" id="CHEBI:10986"/>
        <dbReference type="ChEBI" id="CHEBI:15378"/>
        <dbReference type="ChEBI" id="CHEBI:33019"/>
        <dbReference type="ChEBI" id="CHEBI:35235"/>
        <dbReference type="ChEBI" id="CHEBI:37563"/>
        <dbReference type="ChEBI" id="CHEBI:59458"/>
        <dbReference type="ChEBI" id="CHEBI:60377"/>
        <dbReference type="EC" id="6.3.2.5"/>
    </reaction>
</comment>
<comment type="catalytic activity">
    <reaction evidence="3 4">
        <text>N-[(R)-4-phosphopantothenoyl]-L-cysteine + H(+) = (R)-4'-phosphopantetheine + CO2</text>
        <dbReference type="Rhea" id="RHEA:16793"/>
        <dbReference type="ChEBI" id="CHEBI:15378"/>
        <dbReference type="ChEBI" id="CHEBI:16526"/>
        <dbReference type="ChEBI" id="CHEBI:59458"/>
        <dbReference type="ChEBI" id="CHEBI:61723"/>
        <dbReference type="EC" id="4.1.1.36"/>
    </reaction>
</comment>
<dbReference type="GO" id="GO:0004632">
    <property type="term" value="F:phosphopantothenate--cysteine ligase activity"/>
    <property type="evidence" value="ECO:0007669"/>
    <property type="project" value="UniProtKB-UniRule"/>
</dbReference>
<accession>A0A0R2QGB1</accession>
<feature type="binding site" evidence="3">
    <location>
        <position position="327"/>
    </location>
    <ligand>
        <name>CTP</name>
        <dbReference type="ChEBI" id="CHEBI:37563"/>
    </ligand>
</feature>
<proteinExistence type="inferred from homology"/>
<dbReference type="SUPFAM" id="SSF52507">
    <property type="entry name" value="Homo-oligomeric flavin-containing Cys decarboxylases, HFCD"/>
    <property type="match status" value="1"/>
</dbReference>
<comment type="caution">
    <text evidence="7">The sequence shown here is derived from an EMBL/GenBank/DDBJ whole genome shotgun (WGS) entry which is preliminary data.</text>
</comment>
<keyword evidence="3" id="KW-0460">Magnesium</keyword>
<feature type="region of interest" description="Phosphopantothenoylcysteine decarboxylase" evidence="3">
    <location>
        <begin position="1"/>
        <end position="188"/>
    </location>
</feature>
<dbReference type="GO" id="GO:0015937">
    <property type="term" value="P:coenzyme A biosynthetic process"/>
    <property type="evidence" value="ECO:0007669"/>
    <property type="project" value="UniProtKB-UniRule"/>
</dbReference>
<feature type="region of interest" description="Phosphopantothenate--cysteine ligase" evidence="3">
    <location>
        <begin position="189"/>
        <end position="406"/>
    </location>
</feature>
<dbReference type="UniPathway" id="UPA00241">
    <property type="reaction ID" value="UER00353"/>
</dbReference>
<evidence type="ECO:0000259" key="5">
    <source>
        <dbReference type="Pfam" id="PF02441"/>
    </source>
</evidence>
<keyword evidence="3" id="KW-0479">Metal-binding</keyword>
<dbReference type="GO" id="GO:0010181">
    <property type="term" value="F:FMN binding"/>
    <property type="evidence" value="ECO:0007669"/>
    <property type="project" value="UniProtKB-UniRule"/>
</dbReference>
<dbReference type="PANTHER" id="PTHR14359:SF6">
    <property type="entry name" value="PHOSPHOPANTOTHENOYLCYSTEINE DECARBOXYLASE"/>
    <property type="match status" value="1"/>
</dbReference>
<dbReference type="InterPro" id="IPR003382">
    <property type="entry name" value="Flavoprotein"/>
</dbReference>
<comment type="similarity">
    <text evidence="3 4">In the C-terminal section; belongs to the PPC synthetase family.</text>
</comment>
<dbReference type="GO" id="GO:0004633">
    <property type="term" value="F:phosphopantothenoylcysteine decarboxylase activity"/>
    <property type="evidence" value="ECO:0007669"/>
    <property type="project" value="UniProtKB-UniRule"/>
</dbReference>
<dbReference type="NCBIfam" id="TIGR00521">
    <property type="entry name" value="coaBC_dfp"/>
    <property type="match status" value="1"/>
</dbReference>
<keyword evidence="3 4" id="KW-0288">FMN</keyword>
<dbReference type="Gene3D" id="3.40.50.10300">
    <property type="entry name" value="CoaB-like"/>
    <property type="match status" value="1"/>
</dbReference>
<dbReference type="InterPro" id="IPR036551">
    <property type="entry name" value="Flavin_trans-like"/>
</dbReference>
<name>A0A0R2QGB1_9ACTN</name>
<evidence type="ECO:0000256" key="2">
    <source>
        <dbReference type="ARBA" id="ARBA00023239"/>
    </source>
</evidence>
<comment type="cofactor">
    <cofactor evidence="3">
        <name>Mg(2+)</name>
        <dbReference type="ChEBI" id="CHEBI:18420"/>
    </cofactor>
</comment>
<organism evidence="7 8">
    <name type="scientific">Acidimicrobiia bacterium BACL6 MAG-120924-bin43</name>
    <dbReference type="NCBI Taxonomy" id="1655583"/>
    <lineage>
        <taxon>Bacteria</taxon>
        <taxon>Bacillati</taxon>
        <taxon>Actinomycetota</taxon>
        <taxon>Acidimicrobiia</taxon>
        <taxon>acIV cluster</taxon>
    </lineage>
</organism>
<comment type="pathway">
    <text evidence="3 4">Cofactor biosynthesis; coenzyme A biosynthesis; CoA from (R)-pantothenate: step 3/5.</text>
</comment>
<dbReference type="SUPFAM" id="SSF102645">
    <property type="entry name" value="CoaB-like"/>
    <property type="match status" value="1"/>
</dbReference>
<feature type="binding site" evidence="3">
    <location>
        <position position="286"/>
    </location>
    <ligand>
        <name>CTP</name>
        <dbReference type="ChEBI" id="CHEBI:37563"/>
    </ligand>
</feature>
<dbReference type="AlphaFoldDB" id="A0A0R2QGB1"/>
<reference evidence="7 8" key="1">
    <citation type="submission" date="2015-10" db="EMBL/GenBank/DDBJ databases">
        <title>Metagenome-Assembled Genomes uncover a global brackish microbiome.</title>
        <authorList>
            <person name="Hugerth L.W."/>
            <person name="Larsson J."/>
            <person name="Alneberg J."/>
            <person name="Lindh M.V."/>
            <person name="Legrand C."/>
            <person name="Pinhassi J."/>
            <person name="Andersson A.F."/>
        </authorList>
    </citation>
    <scope>NUCLEOTIDE SEQUENCE [LARGE SCALE GENOMIC DNA]</scope>
    <source>
        <strain evidence="7">BACL6 MAG-120924-bin43</strain>
    </source>
</reference>
<comment type="similarity">
    <text evidence="3 4">In the N-terminal section; belongs to the HFCD (homo-oligomeric flavin containing Cys decarboxylase) superfamily.</text>
</comment>
<dbReference type="EMBL" id="LIBJ01000033">
    <property type="protein sequence ID" value="KRO49180.1"/>
    <property type="molecule type" value="Genomic_DNA"/>
</dbReference>
<dbReference type="GO" id="GO:0071513">
    <property type="term" value="C:phosphopantothenoylcysteine decarboxylase complex"/>
    <property type="evidence" value="ECO:0007669"/>
    <property type="project" value="TreeGrafter"/>
</dbReference>
<evidence type="ECO:0000256" key="3">
    <source>
        <dbReference type="HAMAP-Rule" id="MF_02225"/>
    </source>
</evidence>
<comment type="caution">
    <text evidence="3">Lacks conserved residue(s) required for the propagation of feature annotation.</text>
</comment>
<dbReference type="EC" id="6.3.2.5" evidence="3"/>
<evidence type="ECO:0000256" key="4">
    <source>
        <dbReference type="RuleBase" id="RU364078"/>
    </source>
</evidence>
<feature type="domain" description="DNA/pantothenate metabolism flavoprotein C-terminal" evidence="6">
    <location>
        <begin position="185"/>
        <end position="398"/>
    </location>
</feature>
<dbReference type="Proteomes" id="UP000051017">
    <property type="component" value="Unassembled WGS sequence"/>
</dbReference>
<keyword evidence="3 4" id="KW-0285">Flavoprotein</keyword>
<protein>
    <recommendedName>
        <fullName evidence="3">Coenzyme A biosynthesis bifunctional protein CoaBC</fullName>
    </recommendedName>
    <alternativeName>
        <fullName evidence="3">DNA/pantothenate metabolism flavoprotein</fullName>
    </alternativeName>
    <alternativeName>
        <fullName evidence="3">Phosphopantothenoylcysteine synthetase/decarboxylase</fullName>
        <shortName evidence="3">PPCS-PPCDC</shortName>
    </alternativeName>
    <domain>
        <recommendedName>
            <fullName evidence="3">Phosphopantothenoylcysteine decarboxylase</fullName>
            <shortName evidence="3">PPC decarboxylase</shortName>
            <shortName evidence="3">PPC-DC</shortName>
            <ecNumber evidence="3">4.1.1.36</ecNumber>
        </recommendedName>
        <alternativeName>
            <fullName evidence="3">CoaC</fullName>
        </alternativeName>
    </domain>
    <domain>
        <recommendedName>
            <fullName evidence="3">Phosphopantothenate--cysteine ligase</fullName>
            <ecNumber evidence="3">6.3.2.5</ecNumber>
        </recommendedName>
        <alternativeName>
            <fullName evidence="3">CoaB</fullName>
        </alternativeName>
        <alternativeName>
            <fullName evidence="3">Phosphopantothenoylcysteine synthetase</fullName>
            <shortName evidence="3">PPC synthetase</shortName>
            <shortName evidence="3">PPC-S</shortName>
        </alternativeName>
    </domain>
</protein>
<dbReference type="Pfam" id="PF02441">
    <property type="entry name" value="Flavoprotein"/>
    <property type="match status" value="1"/>
</dbReference>
<keyword evidence="3" id="KW-0511">Multifunctional enzyme</keyword>
<dbReference type="HAMAP" id="MF_02225">
    <property type="entry name" value="CoaBC"/>
    <property type="match status" value="1"/>
</dbReference>
<evidence type="ECO:0000256" key="1">
    <source>
        <dbReference type="ARBA" id="ARBA00022793"/>
    </source>
</evidence>
<evidence type="ECO:0000259" key="6">
    <source>
        <dbReference type="Pfam" id="PF04127"/>
    </source>
</evidence>
<dbReference type="GO" id="GO:0046872">
    <property type="term" value="F:metal ion binding"/>
    <property type="evidence" value="ECO:0007669"/>
    <property type="project" value="UniProtKB-KW"/>
</dbReference>
<feature type="binding site" evidence="3">
    <location>
        <position position="276"/>
    </location>
    <ligand>
        <name>CTP</name>
        <dbReference type="ChEBI" id="CHEBI:37563"/>
    </ligand>
</feature>
<dbReference type="EC" id="4.1.1.36" evidence="3"/>
<comment type="pathway">
    <text evidence="3 4">Cofactor biosynthesis; coenzyme A biosynthesis; CoA from (R)-pantothenate: step 2/5.</text>
</comment>
<feature type="binding site" evidence="3">
    <location>
        <position position="345"/>
    </location>
    <ligand>
        <name>CTP</name>
        <dbReference type="ChEBI" id="CHEBI:37563"/>
    </ligand>
</feature>
<dbReference type="PANTHER" id="PTHR14359">
    <property type="entry name" value="HOMO-OLIGOMERIC FLAVIN CONTAINING CYS DECARBOXYLASE FAMILY"/>
    <property type="match status" value="1"/>
</dbReference>
<dbReference type="GO" id="GO:0015941">
    <property type="term" value="P:pantothenate catabolic process"/>
    <property type="evidence" value="ECO:0007669"/>
    <property type="project" value="InterPro"/>
</dbReference>